<dbReference type="AlphaFoldDB" id="A0A939BNV0"/>
<name>A0A939BNV0_9FIRM</name>
<gene>
    <name evidence="1" type="ORF">JOC47_000697</name>
</gene>
<organism evidence="1 2">
    <name type="scientific">Halanaerobacter jeridensis</name>
    <dbReference type="NCBI Taxonomy" id="706427"/>
    <lineage>
        <taxon>Bacteria</taxon>
        <taxon>Bacillati</taxon>
        <taxon>Bacillota</taxon>
        <taxon>Clostridia</taxon>
        <taxon>Halanaerobiales</taxon>
        <taxon>Halobacteroidaceae</taxon>
        <taxon>Halanaerobacter</taxon>
    </lineage>
</organism>
<proteinExistence type="predicted"/>
<keyword evidence="2" id="KW-1185">Reference proteome</keyword>
<sequence length="192" mass="22454">MDLTKLKKLSDLKAEKEEITSRFEEIWNQKKNKIIVEARNKFQDFFASTAFETKDLEEKIEARYDSIKISLTDSKSKAGIKAGPYYLTFEITIDMDEPQDIIYKIPVDKYDNNPVLKKVFRVRQYCSDDLTGKIEKIEQSITEIKEMTSKFKEVELGYSLIQDTTSSKNILEHQQLTLNYDDFTSVLSDIFE</sequence>
<dbReference type="EMBL" id="JAFBDQ010000003">
    <property type="protein sequence ID" value="MBM7555863.1"/>
    <property type="molecule type" value="Genomic_DNA"/>
</dbReference>
<accession>A0A939BNV0</accession>
<dbReference type="Proteomes" id="UP000774000">
    <property type="component" value="Unassembled WGS sequence"/>
</dbReference>
<evidence type="ECO:0000313" key="1">
    <source>
        <dbReference type="EMBL" id="MBM7555863.1"/>
    </source>
</evidence>
<comment type="caution">
    <text evidence="1">The sequence shown here is derived from an EMBL/GenBank/DDBJ whole genome shotgun (WGS) entry which is preliminary data.</text>
</comment>
<reference evidence="1" key="1">
    <citation type="submission" date="2021-01" db="EMBL/GenBank/DDBJ databases">
        <title>Genomic Encyclopedia of Type Strains, Phase IV (KMG-IV): sequencing the most valuable type-strain genomes for metagenomic binning, comparative biology and taxonomic classification.</title>
        <authorList>
            <person name="Goeker M."/>
        </authorList>
    </citation>
    <scope>NUCLEOTIDE SEQUENCE</scope>
    <source>
        <strain evidence="1">DSM 23230</strain>
    </source>
</reference>
<evidence type="ECO:0000313" key="2">
    <source>
        <dbReference type="Proteomes" id="UP000774000"/>
    </source>
</evidence>
<dbReference type="RefSeq" id="WP_204700582.1">
    <property type="nucleotide sequence ID" value="NZ_JAFBDQ010000003.1"/>
</dbReference>
<protein>
    <submittedName>
        <fullName evidence="1">Uncharacterized protein</fullName>
    </submittedName>
</protein>